<evidence type="ECO:0000313" key="3">
    <source>
        <dbReference type="Proteomes" id="UP000006860"/>
    </source>
</evidence>
<feature type="transmembrane region" description="Helical" evidence="1">
    <location>
        <begin position="161"/>
        <end position="178"/>
    </location>
</feature>
<name>F0SRG1_RUBBR</name>
<feature type="transmembrane region" description="Helical" evidence="1">
    <location>
        <begin position="129"/>
        <end position="149"/>
    </location>
</feature>
<keyword evidence="1" id="KW-1133">Transmembrane helix</keyword>
<dbReference type="OrthoDB" id="288182at2"/>
<feature type="transmembrane region" description="Helical" evidence="1">
    <location>
        <begin position="94"/>
        <end position="117"/>
    </location>
</feature>
<evidence type="ECO:0000313" key="2">
    <source>
        <dbReference type="EMBL" id="ADY58022.1"/>
    </source>
</evidence>
<dbReference type="HOGENOM" id="CLU_1401543_0_0_0"/>
<organism evidence="2 3">
    <name type="scientific">Rubinisphaera brasiliensis (strain ATCC 49424 / DSM 5305 / JCM 21570 / IAM 15109 / NBRC 103401 / IFAM 1448)</name>
    <name type="common">Planctomyces brasiliensis</name>
    <dbReference type="NCBI Taxonomy" id="756272"/>
    <lineage>
        <taxon>Bacteria</taxon>
        <taxon>Pseudomonadati</taxon>
        <taxon>Planctomycetota</taxon>
        <taxon>Planctomycetia</taxon>
        <taxon>Planctomycetales</taxon>
        <taxon>Planctomycetaceae</taxon>
        <taxon>Rubinisphaera</taxon>
    </lineage>
</organism>
<dbReference type="KEGG" id="pbs:Plabr_0395"/>
<sequence>MRWAIATVLATVVMFFWGWTFWSATGLMEKAVLAAEDDLTAGEALREHFPDSGMYFVPGFAGDPTERETLHLDGPVAIVHMVDPDGRPMMDPGMLYSGFCHMMLTCIFLCMLLGMVANSVQTWLPRVGFFLFVGFVMAFYHSLGEMIWWNLSWKWQLVEAVYDWSAIALAGLVIATIAPRGGRPANLDDYAGEN</sequence>
<gene>
    <name evidence="2" type="ordered locus">Plabr_0395</name>
</gene>
<protein>
    <recommendedName>
        <fullName evidence="4">Transmembrane protein</fullName>
    </recommendedName>
</protein>
<dbReference type="AlphaFoldDB" id="F0SRG1"/>
<dbReference type="EMBL" id="CP002546">
    <property type="protein sequence ID" value="ADY58022.1"/>
    <property type="molecule type" value="Genomic_DNA"/>
</dbReference>
<reference evidence="3" key="1">
    <citation type="submission" date="2011-02" db="EMBL/GenBank/DDBJ databases">
        <title>The complete genome of Planctomyces brasiliensis DSM 5305.</title>
        <authorList>
            <person name="Lucas S."/>
            <person name="Copeland A."/>
            <person name="Lapidus A."/>
            <person name="Bruce D."/>
            <person name="Goodwin L."/>
            <person name="Pitluck S."/>
            <person name="Kyrpides N."/>
            <person name="Mavromatis K."/>
            <person name="Pagani I."/>
            <person name="Ivanova N."/>
            <person name="Ovchinnikova G."/>
            <person name="Lu M."/>
            <person name="Detter J.C."/>
            <person name="Han C."/>
            <person name="Land M."/>
            <person name="Hauser L."/>
            <person name="Markowitz V."/>
            <person name="Cheng J.-F."/>
            <person name="Hugenholtz P."/>
            <person name="Woyke T."/>
            <person name="Wu D."/>
            <person name="Tindall B."/>
            <person name="Pomrenke H.G."/>
            <person name="Brambilla E."/>
            <person name="Klenk H.-P."/>
            <person name="Eisen J.A."/>
        </authorList>
    </citation>
    <scope>NUCLEOTIDE SEQUENCE [LARGE SCALE GENOMIC DNA]</scope>
    <source>
        <strain evidence="3">ATCC 49424 / DSM 5305 / JCM 21570 / NBRC 103401 / IFAM 1448</strain>
    </source>
</reference>
<keyword evidence="3" id="KW-1185">Reference proteome</keyword>
<keyword evidence="1" id="KW-0812">Transmembrane</keyword>
<evidence type="ECO:0000256" key="1">
    <source>
        <dbReference type="SAM" id="Phobius"/>
    </source>
</evidence>
<dbReference type="RefSeq" id="WP_013626766.1">
    <property type="nucleotide sequence ID" value="NC_015174.1"/>
</dbReference>
<accession>F0SRG1</accession>
<dbReference type="eggNOG" id="ENOG502ZXSJ">
    <property type="taxonomic scope" value="Bacteria"/>
</dbReference>
<evidence type="ECO:0008006" key="4">
    <source>
        <dbReference type="Google" id="ProtNLM"/>
    </source>
</evidence>
<dbReference type="Proteomes" id="UP000006860">
    <property type="component" value="Chromosome"/>
</dbReference>
<keyword evidence="1" id="KW-0472">Membrane</keyword>
<proteinExistence type="predicted"/>